<gene>
    <name evidence="1" type="primary">OJ1191_A10.125</name>
</gene>
<dbReference type="AlphaFoldDB" id="Q84QV0"/>
<name>Q84QV0_ORYSJ</name>
<accession>Q84QV0</accession>
<dbReference type="EMBL" id="AP003888">
    <property type="protein sequence ID" value="BAC75427.1"/>
    <property type="molecule type" value="Genomic_DNA"/>
</dbReference>
<organism evidence="1 2">
    <name type="scientific">Oryza sativa subsp. japonica</name>
    <name type="common">Rice</name>
    <dbReference type="NCBI Taxonomy" id="39947"/>
    <lineage>
        <taxon>Eukaryota</taxon>
        <taxon>Viridiplantae</taxon>
        <taxon>Streptophyta</taxon>
        <taxon>Embryophyta</taxon>
        <taxon>Tracheophyta</taxon>
        <taxon>Spermatophyta</taxon>
        <taxon>Magnoliopsida</taxon>
        <taxon>Liliopsida</taxon>
        <taxon>Poales</taxon>
        <taxon>Poaceae</taxon>
        <taxon>BOP clade</taxon>
        <taxon>Oryzoideae</taxon>
        <taxon>Oryzeae</taxon>
        <taxon>Oryzinae</taxon>
        <taxon>Oryza</taxon>
        <taxon>Oryza sativa</taxon>
    </lineage>
</organism>
<evidence type="ECO:0000313" key="1">
    <source>
        <dbReference type="EMBL" id="BAC75427.1"/>
    </source>
</evidence>
<proteinExistence type="predicted"/>
<sequence>MVARDRLMPRSLAACALLLHRCPYQEKIGWSPASAHRQLCIAGRPPSWASTLLVRNLRGEGWEEEEEAECAGGCSDARSGVGKVGLGKIRVSVSDREVDRSLFSPFIHARGYIDRIGGENAKHSIQSETRQKTLNTCGQKTDLCKVQKTMNREGRVLSHCNLLHDTTLMDHHIYRYLLWSRLLFNLLPKKREQDNRALRTQQKPFMYNKLKENRAPIHWQRRNVIVITPILGRLRLYQKIPGPYTDYSCVQLAVCWMHTDYFSRRRPAAAGLISRRPTTVSRFRRAAAARVGSHVAAHCDRYRSYGDDRLSNFVRLAYGKTLSLFVLMKYGDEVINEDLWRFVYRVVDDQIGGANFGFRFPTCSMTSVCYSVERIKTVVSVYLFGFSSKNFFQVLDQVG</sequence>
<reference evidence="2" key="2">
    <citation type="journal article" date="2008" name="Nucleic Acids Res.">
        <title>The rice annotation project database (RAP-DB): 2008 update.</title>
        <authorList>
            <consortium name="The rice annotation project (RAP)"/>
        </authorList>
    </citation>
    <scope>GENOME REANNOTATION</scope>
    <source>
        <strain evidence="2">cv. Nipponbare</strain>
    </source>
</reference>
<reference evidence="2" key="1">
    <citation type="journal article" date="2005" name="Nature">
        <title>The map-based sequence of the rice genome.</title>
        <authorList>
            <consortium name="International rice genome sequencing project (IRGSP)"/>
            <person name="Matsumoto T."/>
            <person name="Wu J."/>
            <person name="Kanamori H."/>
            <person name="Katayose Y."/>
            <person name="Fujisawa M."/>
            <person name="Namiki N."/>
            <person name="Mizuno H."/>
            <person name="Yamamoto K."/>
            <person name="Antonio B.A."/>
            <person name="Baba T."/>
            <person name="Sakata K."/>
            <person name="Nagamura Y."/>
            <person name="Aoki H."/>
            <person name="Arikawa K."/>
            <person name="Arita K."/>
            <person name="Bito T."/>
            <person name="Chiden Y."/>
            <person name="Fujitsuka N."/>
            <person name="Fukunaka R."/>
            <person name="Hamada M."/>
            <person name="Harada C."/>
            <person name="Hayashi A."/>
            <person name="Hijishita S."/>
            <person name="Honda M."/>
            <person name="Hosokawa S."/>
            <person name="Ichikawa Y."/>
            <person name="Idonuma A."/>
            <person name="Iijima M."/>
            <person name="Ikeda M."/>
            <person name="Ikeno M."/>
            <person name="Ito K."/>
            <person name="Ito S."/>
            <person name="Ito T."/>
            <person name="Ito Y."/>
            <person name="Ito Y."/>
            <person name="Iwabuchi A."/>
            <person name="Kamiya K."/>
            <person name="Karasawa W."/>
            <person name="Kurita K."/>
            <person name="Katagiri S."/>
            <person name="Kikuta A."/>
            <person name="Kobayashi H."/>
            <person name="Kobayashi N."/>
            <person name="Machita K."/>
            <person name="Maehara T."/>
            <person name="Masukawa M."/>
            <person name="Mizubayashi T."/>
            <person name="Mukai Y."/>
            <person name="Nagasaki H."/>
            <person name="Nagata Y."/>
            <person name="Naito S."/>
            <person name="Nakashima M."/>
            <person name="Nakama Y."/>
            <person name="Nakamichi Y."/>
            <person name="Nakamura M."/>
            <person name="Meguro A."/>
            <person name="Negishi M."/>
            <person name="Ohta I."/>
            <person name="Ohta T."/>
            <person name="Okamoto M."/>
            <person name="Ono N."/>
            <person name="Saji S."/>
            <person name="Sakaguchi M."/>
            <person name="Sakai K."/>
            <person name="Shibata M."/>
            <person name="Shimokawa T."/>
            <person name="Song J."/>
            <person name="Takazaki Y."/>
            <person name="Terasawa K."/>
            <person name="Tsugane M."/>
            <person name="Tsuji K."/>
            <person name="Ueda S."/>
            <person name="Waki K."/>
            <person name="Yamagata H."/>
            <person name="Yamamoto M."/>
            <person name="Yamamoto S."/>
            <person name="Yamane H."/>
            <person name="Yoshiki S."/>
            <person name="Yoshihara R."/>
            <person name="Yukawa K."/>
            <person name="Zhong H."/>
            <person name="Yano M."/>
            <person name="Yuan Q."/>
            <person name="Ouyang S."/>
            <person name="Liu J."/>
            <person name="Jones K.M."/>
            <person name="Gansberger K."/>
            <person name="Moffat K."/>
            <person name="Hill J."/>
            <person name="Bera J."/>
            <person name="Fadrosh D."/>
            <person name="Jin S."/>
            <person name="Johri S."/>
            <person name="Kim M."/>
            <person name="Overton L."/>
            <person name="Reardon M."/>
            <person name="Tsitrin T."/>
            <person name="Vuong H."/>
            <person name="Weaver B."/>
            <person name="Ciecko A."/>
            <person name="Tallon L."/>
            <person name="Jackson J."/>
            <person name="Pai G."/>
            <person name="Aken S.V."/>
            <person name="Utterback T."/>
            <person name="Reidmuller S."/>
            <person name="Feldblyum T."/>
            <person name="Hsiao J."/>
            <person name="Zismann V."/>
            <person name="Iobst S."/>
            <person name="de Vazeille A.R."/>
            <person name="Buell C.R."/>
            <person name="Ying K."/>
            <person name="Li Y."/>
            <person name="Lu T."/>
            <person name="Huang Y."/>
            <person name="Zhao Q."/>
            <person name="Feng Q."/>
            <person name="Zhang L."/>
            <person name="Zhu J."/>
            <person name="Weng Q."/>
            <person name="Mu J."/>
            <person name="Lu Y."/>
            <person name="Fan D."/>
            <person name="Liu Y."/>
            <person name="Guan J."/>
            <person name="Zhang Y."/>
            <person name="Yu S."/>
            <person name="Liu X."/>
            <person name="Zhang Y."/>
            <person name="Hong G."/>
            <person name="Han B."/>
            <person name="Choisne N."/>
            <person name="Demange N."/>
            <person name="Orjeda G."/>
            <person name="Samain S."/>
            <person name="Cattolico L."/>
            <person name="Pelletier E."/>
            <person name="Couloux A."/>
            <person name="Segurens B."/>
            <person name="Wincker P."/>
            <person name="D'Hont A."/>
            <person name="Scarpelli C."/>
            <person name="Weissenbach J."/>
            <person name="Salanoubat M."/>
            <person name="Quetier F."/>
            <person name="Yu Y."/>
            <person name="Kim H.R."/>
            <person name="Rambo T."/>
            <person name="Currie J."/>
            <person name="Collura K."/>
            <person name="Luo M."/>
            <person name="Yang T."/>
            <person name="Ammiraju J.S.S."/>
            <person name="Engler F."/>
            <person name="Soderlund C."/>
            <person name="Wing R.A."/>
            <person name="Palmer L.E."/>
            <person name="de la Bastide M."/>
            <person name="Spiegel L."/>
            <person name="Nascimento L."/>
            <person name="Zutavern T."/>
            <person name="O'Shaughnessy A."/>
            <person name="Dike S."/>
            <person name="Dedhia N."/>
            <person name="Preston R."/>
            <person name="Balija V."/>
            <person name="McCombie W.R."/>
            <person name="Chow T."/>
            <person name="Chen H."/>
            <person name="Chung M."/>
            <person name="Chen C."/>
            <person name="Shaw J."/>
            <person name="Wu H."/>
            <person name="Hsiao K."/>
            <person name="Chao Y."/>
            <person name="Chu M."/>
            <person name="Cheng C."/>
            <person name="Hour A."/>
            <person name="Lee P."/>
            <person name="Lin S."/>
            <person name="Lin Y."/>
            <person name="Liou J."/>
            <person name="Liu S."/>
            <person name="Hsing Y."/>
            <person name="Raghuvanshi S."/>
            <person name="Mohanty A."/>
            <person name="Bharti A.K."/>
            <person name="Gaur A."/>
            <person name="Gupta V."/>
            <person name="Kumar D."/>
            <person name="Ravi V."/>
            <person name="Vij S."/>
            <person name="Kapur A."/>
            <person name="Khurana P."/>
            <person name="Khurana P."/>
            <person name="Khurana J.P."/>
            <person name="Tyagi A.K."/>
            <person name="Gaikwad K."/>
            <person name="Singh A."/>
            <person name="Dalal V."/>
            <person name="Srivastava S."/>
            <person name="Dixit A."/>
            <person name="Pal A.K."/>
            <person name="Ghazi I.A."/>
            <person name="Yadav M."/>
            <person name="Pandit A."/>
            <person name="Bhargava A."/>
            <person name="Sureshbabu K."/>
            <person name="Batra K."/>
            <person name="Sharma T.R."/>
            <person name="Mohapatra T."/>
            <person name="Singh N.K."/>
            <person name="Messing J."/>
            <person name="Nelson A.B."/>
            <person name="Fuks G."/>
            <person name="Kavchok S."/>
            <person name="Keizer G."/>
            <person name="Linton E."/>
            <person name="Llaca V."/>
            <person name="Song R."/>
            <person name="Tanyolac B."/>
            <person name="Young S."/>
            <person name="Ho-Il K."/>
            <person name="Hahn J.H."/>
            <person name="Sangsakoo G."/>
            <person name="Vanavichit A."/>
            <person name="de Mattos Luiz.A.T."/>
            <person name="Zimmer P.D."/>
            <person name="Malone G."/>
            <person name="Dellagostin O."/>
            <person name="de Oliveira A.C."/>
            <person name="Bevan M."/>
            <person name="Bancroft I."/>
            <person name="Minx P."/>
            <person name="Cordum H."/>
            <person name="Wilson R."/>
            <person name="Cheng Z."/>
            <person name="Jin W."/>
            <person name="Jiang J."/>
            <person name="Leong S.A."/>
            <person name="Iwama H."/>
            <person name="Gojobori T."/>
            <person name="Itoh T."/>
            <person name="Niimura Y."/>
            <person name="Fujii Y."/>
            <person name="Habara T."/>
            <person name="Sakai H."/>
            <person name="Sato Y."/>
            <person name="Wilson G."/>
            <person name="Kumar K."/>
            <person name="McCouch S."/>
            <person name="Juretic N."/>
            <person name="Hoen D."/>
            <person name="Wright S."/>
            <person name="Bruskiewich R."/>
            <person name="Bureau T."/>
            <person name="Miyao A."/>
            <person name="Hirochika H."/>
            <person name="Nishikawa T."/>
            <person name="Kadowaki K."/>
            <person name="Sugiura M."/>
            <person name="Burr B."/>
            <person name="Sasaki T."/>
        </authorList>
    </citation>
    <scope>NUCLEOTIDE SEQUENCE [LARGE SCALE GENOMIC DNA]</scope>
    <source>
        <strain evidence="2">cv. Nipponbare</strain>
    </source>
</reference>
<protein>
    <submittedName>
        <fullName evidence="1">Uncharacterized protein</fullName>
    </submittedName>
</protein>
<dbReference type="Proteomes" id="UP000000763">
    <property type="component" value="Chromosome 8"/>
</dbReference>
<evidence type="ECO:0000313" key="2">
    <source>
        <dbReference type="Proteomes" id="UP000000763"/>
    </source>
</evidence>